<comment type="caution">
    <text evidence="4">The sequence shown here is derived from an EMBL/GenBank/DDBJ whole genome shotgun (WGS) entry which is preliminary data.</text>
</comment>
<reference evidence="4 5" key="1">
    <citation type="submission" date="2020-08" db="EMBL/GenBank/DDBJ databases">
        <title>Genomic Encyclopedia of Type Strains, Phase III (KMG-III): the genomes of soil and plant-associated and newly described type strains.</title>
        <authorList>
            <person name="Whitman W."/>
        </authorList>
    </citation>
    <scope>NUCLEOTIDE SEQUENCE [LARGE SCALE GENOMIC DNA]</scope>
    <source>
        <strain evidence="4 5">CECT 8572</strain>
    </source>
</reference>
<evidence type="ECO:0000256" key="2">
    <source>
        <dbReference type="ARBA" id="ARBA00022679"/>
    </source>
</evidence>
<name>A0ABR6HPY1_9RHOB</name>
<dbReference type="SUPFAM" id="SSF53335">
    <property type="entry name" value="S-adenosyl-L-methionine-dependent methyltransferases"/>
    <property type="match status" value="1"/>
</dbReference>
<protein>
    <submittedName>
        <fullName evidence="4">SAM-dependent methyltransferase</fullName>
    </submittedName>
</protein>
<dbReference type="CDD" id="cd02440">
    <property type="entry name" value="AdoMet_MTases"/>
    <property type="match status" value="1"/>
</dbReference>
<dbReference type="InterPro" id="IPR041698">
    <property type="entry name" value="Methyltransf_25"/>
</dbReference>
<accession>A0ABR6HPY1</accession>
<evidence type="ECO:0000259" key="3">
    <source>
        <dbReference type="Pfam" id="PF13649"/>
    </source>
</evidence>
<gene>
    <name evidence="4" type="ORF">FHS00_002111</name>
</gene>
<keyword evidence="1 4" id="KW-0489">Methyltransferase</keyword>
<organism evidence="4 5">
    <name type="scientific">Limimaricola variabilis</name>
    <dbReference type="NCBI Taxonomy" id="1492771"/>
    <lineage>
        <taxon>Bacteria</taxon>
        <taxon>Pseudomonadati</taxon>
        <taxon>Pseudomonadota</taxon>
        <taxon>Alphaproteobacteria</taxon>
        <taxon>Rhodobacterales</taxon>
        <taxon>Paracoccaceae</taxon>
        <taxon>Limimaricola</taxon>
    </lineage>
</organism>
<dbReference type="PANTHER" id="PTHR43861">
    <property type="entry name" value="TRANS-ACONITATE 2-METHYLTRANSFERASE-RELATED"/>
    <property type="match status" value="1"/>
</dbReference>
<dbReference type="Pfam" id="PF13649">
    <property type="entry name" value="Methyltransf_25"/>
    <property type="match status" value="1"/>
</dbReference>
<dbReference type="RefSeq" id="WP_246391251.1">
    <property type="nucleotide sequence ID" value="NZ_JACIBX010000007.1"/>
</dbReference>
<sequence length="226" mass="24861">MMATETTPSRRATPDDVIATYEQVGPDWAKSRDRRLIERRWVDRMLAAAPRNGGRRRVLDLGCGSGAPIAQYIADRGAEVTGVDASRVMLGMFQRNLPRARAFHHDMRGLRLSEKFDAILAWDSFFHLSGPDQQAMFPVFAEHAAPGCALMFTSGPSAGTAIGDVAGKPIFHESLSPKTYKGLLEMHGFKPLAFIPEDPDCGMHSVWLARFDGLPREEGPKPAKKG</sequence>
<keyword evidence="2" id="KW-0808">Transferase</keyword>
<feature type="domain" description="Methyltransferase" evidence="3">
    <location>
        <begin position="58"/>
        <end position="147"/>
    </location>
</feature>
<evidence type="ECO:0000256" key="1">
    <source>
        <dbReference type="ARBA" id="ARBA00022603"/>
    </source>
</evidence>
<dbReference type="Proteomes" id="UP000576152">
    <property type="component" value="Unassembled WGS sequence"/>
</dbReference>
<proteinExistence type="predicted"/>
<dbReference type="GO" id="GO:0008168">
    <property type="term" value="F:methyltransferase activity"/>
    <property type="evidence" value="ECO:0007669"/>
    <property type="project" value="UniProtKB-KW"/>
</dbReference>
<dbReference type="InterPro" id="IPR029063">
    <property type="entry name" value="SAM-dependent_MTases_sf"/>
</dbReference>
<evidence type="ECO:0000313" key="5">
    <source>
        <dbReference type="Proteomes" id="UP000576152"/>
    </source>
</evidence>
<dbReference type="PANTHER" id="PTHR43861:SF1">
    <property type="entry name" value="TRANS-ACONITATE 2-METHYLTRANSFERASE"/>
    <property type="match status" value="1"/>
</dbReference>
<dbReference type="GO" id="GO:0032259">
    <property type="term" value="P:methylation"/>
    <property type="evidence" value="ECO:0007669"/>
    <property type="project" value="UniProtKB-KW"/>
</dbReference>
<keyword evidence="5" id="KW-1185">Reference proteome</keyword>
<dbReference type="Gene3D" id="3.40.50.150">
    <property type="entry name" value="Vaccinia Virus protein VP39"/>
    <property type="match status" value="1"/>
</dbReference>
<evidence type="ECO:0000313" key="4">
    <source>
        <dbReference type="EMBL" id="MBB3712523.1"/>
    </source>
</evidence>
<dbReference type="EMBL" id="JACIBX010000007">
    <property type="protein sequence ID" value="MBB3712523.1"/>
    <property type="molecule type" value="Genomic_DNA"/>
</dbReference>